<evidence type="ECO:0000313" key="2">
    <source>
        <dbReference type="Proteomes" id="UP001148662"/>
    </source>
</evidence>
<evidence type="ECO:0000313" key="1">
    <source>
        <dbReference type="EMBL" id="KAJ3551217.1"/>
    </source>
</evidence>
<keyword evidence="2" id="KW-1185">Reference proteome</keyword>
<name>A0ACC1T1J3_9APHY</name>
<protein>
    <submittedName>
        <fullName evidence="1">Uncharacterized protein</fullName>
    </submittedName>
</protein>
<sequence>MACIANTTPSELVAVSHKNGLPLKAEHPSRKDSLPPSPTDSVALPSLSSSDLDKPERTRIRLCSAFVMFFVLGWGDGVTGTLLPYFKADFHLSFMTSSLCFVASTVGFSLGTVLVERLLSTAGRIYLKSGKVTLPIFFHKLRHPRAPSTEQISGFSAPLARYIVVFIATLLHPIFFIIMGCRRNFASVLIAYVISAFARSLLSATMNFFCASTSKKALGYMYGYWSIGSMCAPLVCQSLIAHGVAWNHFYFGSLVLSAISSSLAFFAFKPTAREYERDAVNAFVTVCEKGTGVFECSTTATSADESNAAELKNAASHREDGRALGRAFRVPVVWAFSIFCGLYTGNEASTQGFIVTYLLNVRNADPKVVGYATSGFWGGLALSRFLWGHFNSQLSFRQRKHVIHLCILLDSGLALCMHLLIWFVKSFIENTLSTAVVGFAYGPIFPGNMGQASEVFSDELRMIAMAIMGAFGSLGAALFPFLMGTLSNIEGPQTFIYVVVGLTTTLLCMWHFMPSSVPARTPS</sequence>
<organism evidence="1 2">
    <name type="scientific">Phlebia brevispora</name>
    <dbReference type="NCBI Taxonomy" id="194682"/>
    <lineage>
        <taxon>Eukaryota</taxon>
        <taxon>Fungi</taxon>
        <taxon>Dikarya</taxon>
        <taxon>Basidiomycota</taxon>
        <taxon>Agaricomycotina</taxon>
        <taxon>Agaricomycetes</taxon>
        <taxon>Polyporales</taxon>
        <taxon>Meruliaceae</taxon>
        <taxon>Phlebia</taxon>
    </lineage>
</organism>
<proteinExistence type="predicted"/>
<reference evidence="1" key="1">
    <citation type="submission" date="2022-07" db="EMBL/GenBank/DDBJ databases">
        <title>Genome Sequence of Phlebia brevispora.</title>
        <authorList>
            <person name="Buettner E."/>
        </authorList>
    </citation>
    <scope>NUCLEOTIDE SEQUENCE</scope>
    <source>
        <strain evidence="1">MPL23</strain>
    </source>
</reference>
<accession>A0ACC1T1J3</accession>
<dbReference type="Proteomes" id="UP001148662">
    <property type="component" value="Unassembled WGS sequence"/>
</dbReference>
<dbReference type="EMBL" id="JANHOG010000836">
    <property type="protein sequence ID" value="KAJ3551217.1"/>
    <property type="molecule type" value="Genomic_DNA"/>
</dbReference>
<comment type="caution">
    <text evidence="1">The sequence shown here is derived from an EMBL/GenBank/DDBJ whole genome shotgun (WGS) entry which is preliminary data.</text>
</comment>
<gene>
    <name evidence="1" type="ORF">NM688_g4832</name>
</gene>